<keyword evidence="1" id="KW-1133">Transmembrane helix</keyword>
<dbReference type="Pfam" id="PF12725">
    <property type="entry name" value="DUF3810"/>
    <property type="match status" value="1"/>
</dbReference>
<accession>A0ABS0TGM1</accession>
<feature type="transmembrane region" description="Helical" evidence="1">
    <location>
        <begin position="7"/>
        <end position="26"/>
    </location>
</feature>
<name>A0ABS0TGM1_9FLAO</name>
<dbReference type="EMBL" id="JAEHNY010000007">
    <property type="protein sequence ID" value="MBI6120200.1"/>
    <property type="molecule type" value="Genomic_DNA"/>
</dbReference>
<evidence type="ECO:0000313" key="2">
    <source>
        <dbReference type="EMBL" id="MBI6120200.1"/>
    </source>
</evidence>
<evidence type="ECO:0000313" key="3">
    <source>
        <dbReference type="Proteomes" id="UP000635665"/>
    </source>
</evidence>
<protein>
    <submittedName>
        <fullName evidence="2">DUF3810 domain-containing protein</fullName>
    </submittedName>
</protein>
<feature type="transmembrane region" description="Helical" evidence="1">
    <location>
        <begin position="86"/>
        <end position="108"/>
    </location>
</feature>
<feature type="transmembrane region" description="Helical" evidence="1">
    <location>
        <begin position="52"/>
        <end position="74"/>
    </location>
</feature>
<proteinExistence type="predicted"/>
<evidence type="ECO:0000256" key="1">
    <source>
        <dbReference type="SAM" id="Phobius"/>
    </source>
</evidence>
<dbReference type="InterPro" id="IPR024294">
    <property type="entry name" value="DUF3810"/>
</dbReference>
<keyword evidence="3" id="KW-1185">Reference proteome</keyword>
<dbReference type="RefSeq" id="WP_198638631.1">
    <property type="nucleotide sequence ID" value="NZ_JAEHNY010000007.1"/>
</dbReference>
<sequence>MKKKGLYILAFLLPLQVIFIFFLGGYPELVENWYSNLLYPKISKLMRYGHGFLPFSLGDLLYTFFGILIIRWLIRRFQQKFRNPRFWVIDTMAVLSLVYACFHIFWGFNYYRLPLHKTLKIENNYTTEELYSLSEILITESNKLHQQLADNDSVSVVIPYSKDEIFAKTITGFTNISKTYPELTYKGESLKRSLYSIPLSYMGFNGYLNPLTGEAQVNTQIVAYKIPTTASHEIGHQLGFAKENEANFIACLSTMNHPDAYFRYSGYTFALRYCLSELYRRDPDKFETLKAKMNVGILENYREVEDFWLAHQNPFEPLFQAFYNRFLIVNNQADGMKSYSYVVALLVNYFSEEKNSL</sequence>
<comment type="caution">
    <text evidence="2">The sequence shown here is derived from an EMBL/GenBank/DDBJ whole genome shotgun (WGS) entry which is preliminary data.</text>
</comment>
<reference evidence="2 3" key="1">
    <citation type="submission" date="2020-12" db="EMBL/GenBank/DDBJ databases">
        <title>Salegentibacter orientalis sp. nov., isolated from costal sediment.</title>
        <authorList>
            <person name="Lian F.-B."/>
        </authorList>
    </citation>
    <scope>NUCLEOTIDE SEQUENCE [LARGE SCALE GENOMIC DNA]</scope>
    <source>
        <strain evidence="2 3">F60176</strain>
    </source>
</reference>
<organism evidence="2 3">
    <name type="scientific">Salegentibacter maritimus</name>
    <dbReference type="NCBI Taxonomy" id="2794347"/>
    <lineage>
        <taxon>Bacteria</taxon>
        <taxon>Pseudomonadati</taxon>
        <taxon>Bacteroidota</taxon>
        <taxon>Flavobacteriia</taxon>
        <taxon>Flavobacteriales</taxon>
        <taxon>Flavobacteriaceae</taxon>
        <taxon>Salegentibacter</taxon>
    </lineage>
</organism>
<gene>
    <name evidence="2" type="ORF">I6U50_09220</name>
</gene>
<keyword evidence="1" id="KW-0472">Membrane</keyword>
<dbReference type="Proteomes" id="UP000635665">
    <property type="component" value="Unassembled WGS sequence"/>
</dbReference>
<keyword evidence="1" id="KW-0812">Transmembrane</keyword>